<evidence type="ECO:0000256" key="1">
    <source>
        <dbReference type="ARBA" id="ARBA00009437"/>
    </source>
</evidence>
<dbReference type="RefSeq" id="WP_166918321.1">
    <property type="nucleotide sequence ID" value="NZ_JAASRN010000001.1"/>
</dbReference>
<dbReference type="EMBL" id="JAASRN010000001">
    <property type="protein sequence ID" value="NIK73042.1"/>
    <property type="molecule type" value="Genomic_DNA"/>
</dbReference>
<dbReference type="InterPro" id="IPR036390">
    <property type="entry name" value="WH_DNA-bd_sf"/>
</dbReference>
<dbReference type="CDD" id="cd08411">
    <property type="entry name" value="PBP2_OxyR"/>
    <property type="match status" value="1"/>
</dbReference>
<dbReference type="FunFam" id="1.10.10.10:FF:000001">
    <property type="entry name" value="LysR family transcriptional regulator"/>
    <property type="match status" value="1"/>
</dbReference>
<dbReference type="SUPFAM" id="SSF46785">
    <property type="entry name" value="Winged helix' DNA-binding domain"/>
    <property type="match status" value="1"/>
</dbReference>
<dbReference type="Proteomes" id="UP000537126">
    <property type="component" value="Unassembled WGS sequence"/>
</dbReference>
<keyword evidence="3" id="KW-0238">DNA-binding</keyword>
<comment type="similarity">
    <text evidence="1">Belongs to the LysR transcriptional regulatory family.</text>
</comment>
<dbReference type="InterPro" id="IPR036388">
    <property type="entry name" value="WH-like_DNA-bd_sf"/>
</dbReference>
<feature type="domain" description="HTH lysR-type" evidence="6">
    <location>
        <begin position="1"/>
        <end position="58"/>
    </location>
</feature>
<keyword evidence="8" id="KW-1185">Reference proteome</keyword>
<protein>
    <submittedName>
        <fullName evidence="7">LysR family hydrogen peroxide-inducible transcriptional activator</fullName>
    </submittedName>
</protein>
<accession>A0A846MNQ4</accession>
<dbReference type="InterPro" id="IPR005119">
    <property type="entry name" value="LysR_subst-bd"/>
</dbReference>
<dbReference type="GO" id="GO:0003677">
    <property type="term" value="F:DNA binding"/>
    <property type="evidence" value="ECO:0007669"/>
    <property type="project" value="UniProtKB-KW"/>
</dbReference>
<dbReference type="PANTHER" id="PTHR30346:SF26">
    <property type="entry name" value="HYDROGEN PEROXIDE-INDUCIBLE GENES ACTIVATOR"/>
    <property type="match status" value="1"/>
</dbReference>
<comment type="caution">
    <text evidence="7">The sequence shown here is derived from an EMBL/GenBank/DDBJ whole genome shotgun (WGS) entry which is preliminary data.</text>
</comment>
<dbReference type="PRINTS" id="PR00039">
    <property type="entry name" value="HTHLYSR"/>
</dbReference>
<dbReference type="GO" id="GO:0032993">
    <property type="term" value="C:protein-DNA complex"/>
    <property type="evidence" value="ECO:0007669"/>
    <property type="project" value="TreeGrafter"/>
</dbReference>
<evidence type="ECO:0000256" key="3">
    <source>
        <dbReference type="ARBA" id="ARBA00023125"/>
    </source>
</evidence>
<dbReference type="PROSITE" id="PS50931">
    <property type="entry name" value="HTH_LYSR"/>
    <property type="match status" value="1"/>
</dbReference>
<evidence type="ECO:0000313" key="8">
    <source>
        <dbReference type="Proteomes" id="UP000537126"/>
    </source>
</evidence>
<dbReference type="AlphaFoldDB" id="A0A846MNQ4"/>
<proteinExistence type="inferred from homology"/>
<dbReference type="SUPFAM" id="SSF53850">
    <property type="entry name" value="Periplasmic binding protein-like II"/>
    <property type="match status" value="1"/>
</dbReference>
<evidence type="ECO:0000256" key="5">
    <source>
        <dbReference type="ARBA" id="ARBA00023163"/>
    </source>
</evidence>
<dbReference type="Gene3D" id="3.40.190.10">
    <property type="entry name" value="Periplasmic binding protein-like II"/>
    <property type="match status" value="2"/>
</dbReference>
<evidence type="ECO:0000256" key="4">
    <source>
        <dbReference type="ARBA" id="ARBA00023159"/>
    </source>
</evidence>
<dbReference type="Gene3D" id="1.10.10.10">
    <property type="entry name" value="Winged helix-like DNA-binding domain superfamily/Winged helix DNA-binding domain"/>
    <property type="match status" value="1"/>
</dbReference>
<gene>
    <name evidence="7" type="ORF">FHS56_000528</name>
</gene>
<dbReference type="Pfam" id="PF03466">
    <property type="entry name" value="LysR_substrate"/>
    <property type="match status" value="1"/>
</dbReference>
<reference evidence="7 8" key="1">
    <citation type="submission" date="2020-03" db="EMBL/GenBank/DDBJ databases">
        <title>Genomic Encyclopedia of Type Strains, Phase IV (KMG-IV): sequencing the most valuable type-strain genomes for metagenomic binning, comparative biology and taxonomic classification.</title>
        <authorList>
            <person name="Goeker M."/>
        </authorList>
    </citation>
    <scope>NUCLEOTIDE SEQUENCE [LARGE SCALE GENOMIC DNA]</scope>
    <source>
        <strain evidence="7 8">DSM 5718</strain>
    </source>
</reference>
<keyword evidence="4" id="KW-0010">Activator</keyword>
<sequence>MNLQQIHYLVALDEHRHFAKAAEACCVTQPTLTMQLKKLEEEIGFQIFDRSKRPIEPTEHGRMVIEKAKHIWNELNQLRAWLSEERSRLEGRYKVGVIPTLAPYLLPPFLKAWSRQHPEAYFEISEMTTERIIEALRSGDLDWALAVTPLDEADLREIPVFYEPFLLYLPPKSPLLNKKEISLEELNNQTLLLLQEGHCFREQALRLCGQDRPQTAASFELAAGSIETLKNMVKEGLGYTLVPYLSVQHETDVAFVRPLKGLNAVREVSLVVHRSFIKEQLLASVHALLRALVPAELMEAKAYRKVEWR</sequence>
<evidence type="ECO:0000259" key="6">
    <source>
        <dbReference type="PROSITE" id="PS50931"/>
    </source>
</evidence>
<dbReference type="GO" id="GO:0003700">
    <property type="term" value="F:DNA-binding transcription factor activity"/>
    <property type="evidence" value="ECO:0007669"/>
    <property type="project" value="InterPro"/>
</dbReference>
<dbReference type="PANTHER" id="PTHR30346">
    <property type="entry name" value="TRANSCRIPTIONAL DUAL REGULATOR HCAR-RELATED"/>
    <property type="match status" value="1"/>
</dbReference>
<keyword evidence="2" id="KW-0805">Transcription regulation</keyword>
<dbReference type="InterPro" id="IPR000847">
    <property type="entry name" value="LysR_HTH_N"/>
</dbReference>
<keyword evidence="5" id="KW-0804">Transcription</keyword>
<evidence type="ECO:0000256" key="2">
    <source>
        <dbReference type="ARBA" id="ARBA00023015"/>
    </source>
</evidence>
<evidence type="ECO:0000313" key="7">
    <source>
        <dbReference type="EMBL" id="NIK73042.1"/>
    </source>
</evidence>
<name>A0A846MNQ4_9BACT</name>
<organism evidence="7 8">
    <name type="scientific">Thermonema lapsum</name>
    <dbReference type="NCBI Taxonomy" id="28195"/>
    <lineage>
        <taxon>Bacteria</taxon>
        <taxon>Pseudomonadati</taxon>
        <taxon>Bacteroidota</taxon>
        <taxon>Cytophagia</taxon>
        <taxon>Cytophagales</taxon>
        <taxon>Thermonemataceae</taxon>
        <taxon>Thermonema</taxon>
    </lineage>
</organism>
<dbReference type="Pfam" id="PF00126">
    <property type="entry name" value="HTH_1"/>
    <property type="match status" value="1"/>
</dbReference>